<keyword evidence="2" id="KW-0560">Oxidoreductase</keyword>
<evidence type="ECO:0000259" key="3">
    <source>
        <dbReference type="SMART" id="SM00903"/>
    </source>
</evidence>
<dbReference type="Pfam" id="PF01613">
    <property type="entry name" value="Flavin_Reduct"/>
    <property type="match status" value="1"/>
</dbReference>
<dbReference type="EMBL" id="CP031264">
    <property type="protein sequence ID" value="AXI76812.1"/>
    <property type="molecule type" value="Genomic_DNA"/>
</dbReference>
<organism evidence="4 5">
    <name type="scientific">Peterkaempfera bronchialis</name>
    <dbReference type="NCBI Taxonomy" id="2126346"/>
    <lineage>
        <taxon>Bacteria</taxon>
        <taxon>Bacillati</taxon>
        <taxon>Actinomycetota</taxon>
        <taxon>Actinomycetes</taxon>
        <taxon>Kitasatosporales</taxon>
        <taxon>Streptomycetaceae</taxon>
        <taxon>Peterkaempfera</taxon>
    </lineage>
</organism>
<dbReference type="SMART" id="SM00903">
    <property type="entry name" value="Flavin_Reduct"/>
    <property type="match status" value="1"/>
</dbReference>
<dbReference type="InterPro" id="IPR012349">
    <property type="entry name" value="Split_barrel_FMN-bd"/>
</dbReference>
<feature type="domain" description="Flavin reductase like" evidence="3">
    <location>
        <begin position="22"/>
        <end position="166"/>
    </location>
</feature>
<keyword evidence="5" id="KW-1185">Reference proteome</keyword>
<dbReference type="SUPFAM" id="SSF50475">
    <property type="entry name" value="FMN-binding split barrel"/>
    <property type="match status" value="1"/>
</dbReference>
<dbReference type="RefSeq" id="WP_111490376.1">
    <property type="nucleotide sequence ID" value="NZ_CP031264.1"/>
</dbReference>
<dbReference type="AlphaFoldDB" id="A0A345SSV7"/>
<dbReference type="GO" id="GO:0010181">
    <property type="term" value="F:FMN binding"/>
    <property type="evidence" value="ECO:0007669"/>
    <property type="project" value="InterPro"/>
</dbReference>
<protein>
    <submittedName>
        <fullName evidence="4">Flavin reductase</fullName>
    </submittedName>
</protein>
<accession>A0A345SSV7</accession>
<dbReference type="Proteomes" id="UP000249340">
    <property type="component" value="Chromosome"/>
</dbReference>
<comment type="similarity">
    <text evidence="1">Belongs to the non-flavoprotein flavin reductase family.</text>
</comment>
<dbReference type="InterPro" id="IPR002563">
    <property type="entry name" value="Flavin_Rdtase-like_dom"/>
</dbReference>
<sequence>MTASLSAPEAVDVTSEEFRRVLGHYPTGVTVVTARDPDGGPVGMTIGSFTSISLEPALVGFFVARTSSTFPAIRDFGSFCVNVVADGQHELCTRFAGPAAARFQWLDWSEAPSGSPVIEDAVAWIDCATERVDDAGDHLLVVGRVTALHAEPRRRPLLFFRGGLGAFAPLPGTDRGGAR</sequence>
<dbReference type="InterPro" id="IPR050268">
    <property type="entry name" value="NADH-dep_flavin_reductase"/>
</dbReference>
<gene>
    <name evidence="4" type="ORF">C7M71_004410</name>
</gene>
<dbReference type="KEGG" id="stri:C7M71_004410"/>
<proteinExistence type="inferred from homology"/>
<evidence type="ECO:0000256" key="1">
    <source>
        <dbReference type="ARBA" id="ARBA00008898"/>
    </source>
</evidence>
<name>A0A345SSV7_9ACTN</name>
<dbReference type="GO" id="GO:0042602">
    <property type="term" value="F:riboflavin reductase (NADPH) activity"/>
    <property type="evidence" value="ECO:0007669"/>
    <property type="project" value="TreeGrafter"/>
</dbReference>
<dbReference type="PANTHER" id="PTHR30466">
    <property type="entry name" value="FLAVIN REDUCTASE"/>
    <property type="match status" value="1"/>
</dbReference>
<evidence type="ECO:0000313" key="4">
    <source>
        <dbReference type="EMBL" id="AXI76812.1"/>
    </source>
</evidence>
<evidence type="ECO:0000313" key="5">
    <source>
        <dbReference type="Proteomes" id="UP000249340"/>
    </source>
</evidence>
<dbReference type="OrthoDB" id="9792858at2"/>
<evidence type="ECO:0000256" key="2">
    <source>
        <dbReference type="ARBA" id="ARBA00023002"/>
    </source>
</evidence>
<reference evidence="5" key="1">
    <citation type="submission" date="2018-07" db="EMBL/GenBank/DDBJ databases">
        <title>Streptacidiphilus bronchialis DSM 106435 chromosome.</title>
        <authorList>
            <person name="Batra D."/>
            <person name="Gulvik C.A."/>
        </authorList>
    </citation>
    <scope>NUCLEOTIDE SEQUENCE [LARGE SCALE GENOMIC DNA]</scope>
    <source>
        <strain evidence="5">DSM 106435</strain>
    </source>
</reference>
<dbReference type="Gene3D" id="2.30.110.10">
    <property type="entry name" value="Electron Transport, Fmn-binding Protein, Chain A"/>
    <property type="match status" value="1"/>
</dbReference>
<dbReference type="PANTHER" id="PTHR30466:SF11">
    <property type="entry name" value="FLAVIN-DEPENDENT MONOOXYGENASE, REDUCTASE SUBUNIT HSAB"/>
    <property type="match status" value="1"/>
</dbReference>